<organism evidence="1 2">
    <name type="scientific">Candidatus Nanogingivalis gingivitcus</name>
    <dbReference type="NCBI Taxonomy" id="2171992"/>
    <lineage>
        <taxon>Bacteria</taxon>
        <taxon>Candidatus Saccharimonadota</taxon>
        <taxon>Candidatus Nanosyncoccalia</taxon>
        <taxon>Candidatus Nanogingivales</taxon>
        <taxon>Candidatus Nanogingivalaceae</taxon>
        <taxon>Candidatus Nanogingivalis</taxon>
    </lineage>
</organism>
<dbReference type="Proteomes" id="UP001190925">
    <property type="component" value="Unassembled WGS sequence"/>
</dbReference>
<gene>
    <name evidence="1" type="ORF">G6CMJM_00140</name>
</gene>
<protein>
    <submittedName>
        <fullName evidence="1">Uncharacterized protein</fullName>
    </submittedName>
</protein>
<evidence type="ECO:0000313" key="1">
    <source>
        <dbReference type="EMBL" id="RYC72806.1"/>
    </source>
</evidence>
<name>A0ABY0FJ17_9BACT</name>
<dbReference type="EMBL" id="PRLK01000002">
    <property type="protein sequence ID" value="RYC72806.1"/>
    <property type="molecule type" value="Genomic_DNA"/>
</dbReference>
<comment type="caution">
    <text evidence="1">The sequence shown here is derived from an EMBL/GenBank/DDBJ whole genome shotgun (WGS) entry which is preliminary data.</text>
</comment>
<sequence length="94" mass="11102">MSGKLLFYWKRGRNQKIHSFIAVALNRVYIKYDWGNKSGWNKVKNEMVQLPTKNNQIDFGFMETFISAIQKLVIEDVVLHTDKEIKLTEKVIKK</sequence>
<accession>A0ABY0FJ17</accession>
<evidence type="ECO:0000313" key="2">
    <source>
        <dbReference type="Proteomes" id="UP001190925"/>
    </source>
</evidence>
<keyword evidence="2" id="KW-1185">Reference proteome</keyword>
<reference evidence="1 2" key="1">
    <citation type="journal article" date="2018" name="bioRxiv">
        <title>Evidence of independent acquisition and adaption of ultra-small bacteria to human hosts across the highly diverse yet reduced genomes of the phylum Saccharibacteria.</title>
        <authorList>
            <person name="McLean J.S."/>
            <person name="Bor B."/>
            <person name="To T.T."/>
            <person name="Liu Q."/>
            <person name="Kearns K.A."/>
            <person name="Solden L.M."/>
            <person name="Wrighton K.C."/>
            <person name="He X."/>
            <person name="Shi W."/>
        </authorList>
    </citation>
    <scope>NUCLEOTIDE SEQUENCE [LARGE SCALE GENOMIC DNA]</scope>
    <source>
        <strain evidence="1 2">TM7_CMJM_G6_1_HOT_870</strain>
    </source>
</reference>
<proteinExistence type="predicted"/>
<reference evidence="1 2" key="2">
    <citation type="journal article" date="2020" name="Cell Rep.">
        <title>Acquisition and Adaptation of Ultra-small Parasitic Reduced Genome Bacteria to Mammalian Hosts.</title>
        <authorList>
            <person name="McLean J.S."/>
            <person name="Bor B."/>
            <person name="Kerns K.A."/>
            <person name="Liu Q."/>
            <person name="To T.T."/>
            <person name="Solden L."/>
            <person name="Hendrickson E.L."/>
            <person name="Wrighton K."/>
            <person name="Shi W."/>
            <person name="He X."/>
        </authorList>
    </citation>
    <scope>NUCLEOTIDE SEQUENCE [LARGE SCALE GENOMIC DNA]</scope>
    <source>
        <strain evidence="1 2">TM7_CMJM_G6_1_HOT_870</strain>
    </source>
</reference>